<reference evidence="2 3" key="1">
    <citation type="submission" date="2019-12" db="EMBL/GenBank/DDBJ databases">
        <title>Snethiella sp. nov. sp. isolated from sea sand.</title>
        <authorList>
            <person name="Kim J."/>
            <person name="Jeong S.E."/>
            <person name="Jung H.S."/>
            <person name="Jeon C.O."/>
        </authorList>
    </citation>
    <scope>NUCLEOTIDE SEQUENCE [LARGE SCALE GENOMIC DNA]</scope>
    <source>
        <strain evidence="2 3">DP05</strain>
    </source>
</reference>
<dbReference type="Gene3D" id="3.40.50.720">
    <property type="entry name" value="NAD(P)-binding Rossmann-like Domain"/>
    <property type="match status" value="1"/>
</dbReference>
<name>A0A6L8W7T1_9PROT</name>
<dbReference type="InterPro" id="IPR052698">
    <property type="entry name" value="MoCofactor_Util/Proc"/>
</dbReference>
<organism evidence="2 3">
    <name type="scientific">Sneathiella litorea</name>
    <dbReference type="NCBI Taxonomy" id="2606216"/>
    <lineage>
        <taxon>Bacteria</taxon>
        <taxon>Pseudomonadati</taxon>
        <taxon>Pseudomonadota</taxon>
        <taxon>Alphaproteobacteria</taxon>
        <taxon>Sneathiellales</taxon>
        <taxon>Sneathiellaceae</taxon>
        <taxon>Sneathiella</taxon>
    </lineage>
</organism>
<gene>
    <name evidence="2" type="ORF">GQE98_08050</name>
</gene>
<proteinExistence type="predicted"/>
<accession>A0A6L8W7T1</accession>
<dbReference type="EMBL" id="WTUW01000002">
    <property type="protein sequence ID" value="MZR30583.1"/>
    <property type="molecule type" value="Genomic_DNA"/>
</dbReference>
<dbReference type="PANTHER" id="PTHR30388">
    <property type="entry name" value="ALDEHYDE OXIDOREDUCTASE MOLYBDENUM COFACTOR ASSEMBLY PROTEIN"/>
    <property type="match status" value="1"/>
</dbReference>
<evidence type="ECO:0000259" key="1">
    <source>
        <dbReference type="Pfam" id="PF13478"/>
    </source>
</evidence>
<comment type="caution">
    <text evidence="2">The sequence shown here is derived from an EMBL/GenBank/DDBJ whole genome shotgun (WGS) entry which is preliminary data.</text>
</comment>
<evidence type="ECO:0000313" key="2">
    <source>
        <dbReference type="EMBL" id="MZR30583.1"/>
    </source>
</evidence>
<dbReference type="PANTHER" id="PTHR30388:SF4">
    <property type="entry name" value="MOLYBDENUM COFACTOR INSERTION CHAPERONE PAOD"/>
    <property type="match status" value="1"/>
</dbReference>
<sequence length="229" mass="25360">MKTALLEELQLARTEKRQVVLATNLKSGDQELLYPFDIEGNSDFVEAARNALRSDKPATIETEDGPVFLNIFNPPLRLFIVGAVHIAQALVPMAASADYEVTVIDPRRSFGSSFRFPNVTLDNRWPDESLEELRPDRRSAIVTLTHDAKLDDPALQYALKSDAFYIGALGSGRTHAKRQQRLMSAGFSDSDFNRIHGPIGLDIGAKSPAEIAISIMAEIIAVLRRKEVK</sequence>
<dbReference type="RefSeq" id="WP_161315151.1">
    <property type="nucleotide sequence ID" value="NZ_WTUW01000002.1"/>
</dbReference>
<protein>
    <submittedName>
        <fullName evidence="2">Xanthine dehydrogenase</fullName>
    </submittedName>
</protein>
<feature type="domain" description="XdhC Rossmann" evidence="1">
    <location>
        <begin position="78"/>
        <end position="219"/>
    </location>
</feature>
<dbReference type="Pfam" id="PF13478">
    <property type="entry name" value="XdhC_C"/>
    <property type="match status" value="1"/>
</dbReference>
<evidence type="ECO:0000313" key="3">
    <source>
        <dbReference type="Proteomes" id="UP000476030"/>
    </source>
</evidence>
<dbReference type="AlphaFoldDB" id="A0A6L8W7T1"/>
<keyword evidence="3" id="KW-1185">Reference proteome</keyword>
<dbReference type="Proteomes" id="UP000476030">
    <property type="component" value="Unassembled WGS sequence"/>
</dbReference>
<dbReference type="InterPro" id="IPR027051">
    <property type="entry name" value="XdhC_Rossmann_dom"/>
</dbReference>